<dbReference type="InterPro" id="IPR036638">
    <property type="entry name" value="HLH_DNA-bd_sf"/>
</dbReference>
<feature type="compositionally biased region" description="Basic residues" evidence="6">
    <location>
        <begin position="268"/>
        <end position="278"/>
    </location>
</feature>
<dbReference type="GO" id="GO:0005634">
    <property type="term" value="C:nucleus"/>
    <property type="evidence" value="ECO:0007669"/>
    <property type="project" value="UniProtKB-SubCell"/>
</dbReference>
<dbReference type="InterPro" id="IPR054502">
    <property type="entry name" value="bHLH-TF_ACT-like_plant"/>
</dbReference>
<dbReference type="InParanoid" id="A0A200QWE9"/>
<feature type="region of interest" description="Disordered" evidence="6">
    <location>
        <begin position="373"/>
        <end position="394"/>
    </location>
</feature>
<dbReference type="GO" id="GO:0046983">
    <property type="term" value="F:protein dimerization activity"/>
    <property type="evidence" value="ECO:0007669"/>
    <property type="project" value="InterPro"/>
</dbReference>
<dbReference type="AlphaFoldDB" id="A0A200QWE9"/>
<dbReference type="EMBL" id="MVGT01001025">
    <property type="protein sequence ID" value="OVA14775.1"/>
    <property type="molecule type" value="Genomic_DNA"/>
</dbReference>
<keyword evidence="5" id="KW-0539">Nucleus</keyword>
<name>A0A200QWE9_MACCD</name>
<dbReference type="InterPro" id="IPR044283">
    <property type="entry name" value="FAMA/SPEECHLESS/MUTE-like"/>
</dbReference>
<evidence type="ECO:0000259" key="7">
    <source>
        <dbReference type="PROSITE" id="PS50888"/>
    </source>
</evidence>
<dbReference type="Pfam" id="PF22754">
    <property type="entry name" value="bHLH-TF_ACT-like_plant"/>
    <property type="match status" value="1"/>
</dbReference>
<evidence type="ECO:0000256" key="2">
    <source>
        <dbReference type="ARBA" id="ARBA00023015"/>
    </source>
</evidence>
<feature type="domain" description="BHLH" evidence="7">
    <location>
        <begin position="286"/>
        <end position="337"/>
    </location>
</feature>
<dbReference type="OrthoDB" id="1918339at2759"/>
<dbReference type="STRING" id="56857.A0A200QWE9"/>
<dbReference type="SUPFAM" id="SSF47459">
    <property type="entry name" value="HLH, helix-loop-helix DNA-binding domain"/>
    <property type="match status" value="1"/>
</dbReference>
<feature type="region of interest" description="Disordered" evidence="6">
    <location>
        <begin position="251"/>
        <end position="288"/>
    </location>
</feature>
<dbReference type="PROSITE" id="PS50888">
    <property type="entry name" value="BHLH"/>
    <property type="match status" value="1"/>
</dbReference>
<evidence type="ECO:0000256" key="5">
    <source>
        <dbReference type="ARBA" id="ARBA00023242"/>
    </source>
</evidence>
<feature type="compositionally biased region" description="Polar residues" evidence="6">
    <location>
        <begin position="158"/>
        <end position="173"/>
    </location>
</feature>
<dbReference type="PANTHER" id="PTHR46684:SF16">
    <property type="entry name" value="TRANSCRIPTION FACTOR BHLH67-LIKE ISOFORM X2"/>
    <property type="match status" value="1"/>
</dbReference>
<gene>
    <name evidence="8" type="ORF">BVC80_1819g103</name>
</gene>
<dbReference type="Proteomes" id="UP000195402">
    <property type="component" value="Unassembled WGS sequence"/>
</dbReference>
<dbReference type="InterPro" id="IPR011598">
    <property type="entry name" value="bHLH_dom"/>
</dbReference>
<keyword evidence="3" id="KW-0238">DNA-binding</keyword>
<comment type="caution">
    <text evidence="8">The sequence shown here is derived from an EMBL/GenBank/DDBJ whole genome shotgun (WGS) entry which is preliminary data.</text>
</comment>
<dbReference type="CDD" id="cd11448">
    <property type="entry name" value="bHLH_AtFAMA_like"/>
    <property type="match status" value="1"/>
</dbReference>
<evidence type="ECO:0000313" key="8">
    <source>
        <dbReference type="EMBL" id="OVA14775.1"/>
    </source>
</evidence>
<proteinExistence type="predicted"/>
<dbReference type="Gene3D" id="4.10.280.10">
    <property type="entry name" value="Helix-loop-helix DNA-binding domain"/>
    <property type="match status" value="1"/>
</dbReference>
<keyword evidence="4" id="KW-0804">Transcription</keyword>
<reference evidence="8 9" key="1">
    <citation type="journal article" date="2017" name="Mol. Plant">
        <title>The Genome of Medicinal Plant Macleaya cordata Provides New Insights into Benzylisoquinoline Alkaloids Metabolism.</title>
        <authorList>
            <person name="Liu X."/>
            <person name="Liu Y."/>
            <person name="Huang P."/>
            <person name="Ma Y."/>
            <person name="Qing Z."/>
            <person name="Tang Q."/>
            <person name="Cao H."/>
            <person name="Cheng P."/>
            <person name="Zheng Y."/>
            <person name="Yuan Z."/>
            <person name="Zhou Y."/>
            <person name="Liu J."/>
            <person name="Tang Z."/>
            <person name="Zhuo Y."/>
            <person name="Zhang Y."/>
            <person name="Yu L."/>
            <person name="Huang J."/>
            <person name="Yang P."/>
            <person name="Peng Q."/>
            <person name="Zhang J."/>
            <person name="Jiang W."/>
            <person name="Zhang Z."/>
            <person name="Lin K."/>
            <person name="Ro D.K."/>
            <person name="Chen X."/>
            <person name="Xiong X."/>
            <person name="Shang Y."/>
            <person name="Huang S."/>
            <person name="Zeng J."/>
        </authorList>
    </citation>
    <scope>NUCLEOTIDE SEQUENCE [LARGE SCALE GENOMIC DNA]</scope>
    <source>
        <strain evidence="9">cv. BLH2017</strain>
        <tissue evidence="8">Root</tissue>
    </source>
</reference>
<dbReference type="SMART" id="SM00353">
    <property type="entry name" value="HLH"/>
    <property type="match status" value="1"/>
</dbReference>
<dbReference type="PANTHER" id="PTHR46684">
    <property type="entry name" value="TRANSCRIPTION FACTOR FAMA"/>
    <property type="match status" value="1"/>
</dbReference>
<organism evidence="8 9">
    <name type="scientific">Macleaya cordata</name>
    <name type="common">Five-seeded plume-poppy</name>
    <name type="synonym">Bocconia cordata</name>
    <dbReference type="NCBI Taxonomy" id="56857"/>
    <lineage>
        <taxon>Eukaryota</taxon>
        <taxon>Viridiplantae</taxon>
        <taxon>Streptophyta</taxon>
        <taxon>Embryophyta</taxon>
        <taxon>Tracheophyta</taxon>
        <taxon>Spermatophyta</taxon>
        <taxon>Magnoliopsida</taxon>
        <taxon>Ranunculales</taxon>
        <taxon>Papaveraceae</taxon>
        <taxon>Papaveroideae</taxon>
        <taxon>Macleaya</taxon>
    </lineage>
</organism>
<evidence type="ECO:0000256" key="3">
    <source>
        <dbReference type="ARBA" id="ARBA00023125"/>
    </source>
</evidence>
<comment type="subcellular location">
    <subcellularLocation>
        <location evidence="1">Nucleus</location>
    </subcellularLocation>
</comment>
<keyword evidence="2" id="KW-0805">Transcription regulation</keyword>
<feature type="region of interest" description="Disordered" evidence="6">
    <location>
        <begin position="158"/>
        <end position="195"/>
    </location>
</feature>
<evidence type="ECO:0000256" key="6">
    <source>
        <dbReference type="SAM" id="MobiDB-lite"/>
    </source>
</evidence>
<dbReference type="GO" id="GO:0003677">
    <property type="term" value="F:DNA binding"/>
    <property type="evidence" value="ECO:0007669"/>
    <property type="project" value="UniProtKB-KW"/>
</dbReference>
<feature type="compositionally biased region" description="Basic and acidic residues" evidence="6">
    <location>
        <begin position="279"/>
        <end position="288"/>
    </location>
</feature>
<sequence length="495" mass="55949">MEKFQGPTNQCLFGASLDVERGLEQGQSGFVFSYGAPFLNTTGSFRFQEEDQQQNLQQQQEEESLQQSFSLSIPLGLEDKMPFLEMLQSEESPPYSPFAEPPPPPDFQVLLTSQYQQQQQRKPCGVERRYLSSESAMDYSRRMQAAALELESCITTTTNHNDMASESYSPVKSETNKEQEQEEQACPPNYSSSSHPVEVVSSSLCCNGELFGEPPNSSPEENCRRGVSSSTTCCWVGSRPKMTTTTKLAKPEPAARVVTTTTNGRERERKKRKRTRPSKNREEVESQRMTHIAVERNRRRQMNDHLNALRSLMPPSFIQRGDQASIIGGAIDFVKELEQLLQSLEAKNIMRLSSSEEEEEEEGTQGYKKYYKKNKRRSSNSSSDYSMMNKEEEEEEEEEVMKCVVGADIEVIVVQTHVNLKILTPRRPGQLLRAIAALEDLRLTILHLNVTSFQLSVLYSLNLKIEDDCRLGTSADEIATAVHQIFSYINGGGDN</sequence>
<dbReference type="GO" id="GO:0010052">
    <property type="term" value="P:guard cell differentiation"/>
    <property type="evidence" value="ECO:0007669"/>
    <property type="project" value="InterPro"/>
</dbReference>
<dbReference type="Pfam" id="PF00010">
    <property type="entry name" value="HLH"/>
    <property type="match status" value="1"/>
</dbReference>
<evidence type="ECO:0000256" key="1">
    <source>
        <dbReference type="ARBA" id="ARBA00004123"/>
    </source>
</evidence>
<accession>A0A200QWE9</accession>
<dbReference type="GO" id="GO:0003700">
    <property type="term" value="F:DNA-binding transcription factor activity"/>
    <property type="evidence" value="ECO:0007669"/>
    <property type="project" value="InterPro"/>
</dbReference>
<dbReference type="OMA" id="SYSAQWN"/>
<keyword evidence="9" id="KW-1185">Reference proteome</keyword>
<protein>
    <submittedName>
        <fullName evidence="8">Myc-type</fullName>
    </submittedName>
</protein>
<evidence type="ECO:0000313" key="9">
    <source>
        <dbReference type="Proteomes" id="UP000195402"/>
    </source>
</evidence>
<evidence type="ECO:0000256" key="4">
    <source>
        <dbReference type="ARBA" id="ARBA00023163"/>
    </source>
</evidence>
<dbReference type="GO" id="GO:0045893">
    <property type="term" value="P:positive regulation of DNA-templated transcription"/>
    <property type="evidence" value="ECO:0007669"/>
    <property type="project" value="TreeGrafter"/>
</dbReference>